<organism evidence="2 3">
    <name type="scientific">Lepeophtheirus salmonis</name>
    <name type="common">Salmon louse</name>
    <name type="synonym">Caligus salmonis</name>
    <dbReference type="NCBI Taxonomy" id="72036"/>
    <lineage>
        <taxon>Eukaryota</taxon>
        <taxon>Metazoa</taxon>
        <taxon>Ecdysozoa</taxon>
        <taxon>Arthropoda</taxon>
        <taxon>Crustacea</taxon>
        <taxon>Multicrustacea</taxon>
        <taxon>Hexanauplia</taxon>
        <taxon>Copepoda</taxon>
        <taxon>Siphonostomatoida</taxon>
        <taxon>Caligidae</taxon>
        <taxon>Lepeophtheirus</taxon>
    </lineage>
</organism>
<sequence length="215" mass="24666">MFQSCSESSTVSFISEEVSQEHNGAVVPYRSEVAVTWACANSKRDEHFVASEMLAVFKDKTVLWIRRVKKGNLANFPSLEETFTEEASLYPDFVSKIVEHLQILCTSFDDYFPCGELQLCDDWIRHSFKQNMKDFEDDTYIKENLIELRKKILETYPAMAKKALTVLVAFVNIYLCETGVFPSSSHQKQEQKAAGSSTTKIPRFNAIVNEKQQRH</sequence>
<proteinExistence type="predicted"/>
<evidence type="ECO:0000313" key="2">
    <source>
        <dbReference type="EMBL" id="CAF2832336.1"/>
    </source>
</evidence>
<dbReference type="PANTHER" id="PTHR45913:SF19">
    <property type="entry name" value="LOW QUALITY PROTEIN: ZINC FINGER BED DOMAIN-CONTAINING PROTEIN 5-LIKE"/>
    <property type="match status" value="1"/>
</dbReference>
<dbReference type="AlphaFoldDB" id="A0A7R8CMI2"/>
<name>A0A7R8CMI2_LEPSM</name>
<protein>
    <submittedName>
        <fullName evidence="2">(salmon louse) hypothetical protein</fullName>
    </submittedName>
</protein>
<evidence type="ECO:0000256" key="1">
    <source>
        <dbReference type="SAM" id="MobiDB-lite"/>
    </source>
</evidence>
<dbReference type="PANTHER" id="PTHR45913">
    <property type="entry name" value="EPM2A-INTERACTING PROTEIN 1"/>
    <property type="match status" value="1"/>
</dbReference>
<gene>
    <name evidence="2" type="ORF">LSAA_4292</name>
</gene>
<feature type="region of interest" description="Disordered" evidence="1">
    <location>
        <begin position="187"/>
        <end position="215"/>
    </location>
</feature>
<dbReference type="Proteomes" id="UP000675881">
    <property type="component" value="Chromosome 13"/>
</dbReference>
<keyword evidence="3" id="KW-1185">Reference proteome</keyword>
<dbReference type="EMBL" id="HG994592">
    <property type="protein sequence ID" value="CAF2832336.1"/>
    <property type="molecule type" value="Genomic_DNA"/>
</dbReference>
<accession>A0A7R8CMI2</accession>
<reference evidence="2" key="1">
    <citation type="submission" date="2021-02" db="EMBL/GenBank/DDBJ databases">
        <authorList>
            <person name="Bekaert M."/>
        </authorList>
    </citation>
    <scope>NUCLEOTIDE SEQUENCE</scope>
    <source>
        <strain evidence="2">IoA-00</strain>
    </source>
</reference>
<evidence type="ECO:0000313" key="3">
    <source>
        <dbReference type="Proteomes" id="UP000675881"/>
    </source>
</evidence>